<dbReference type="GO" id="GO:0004252">
    <property type="term" value="F:serine-type endopeptidase activity"/>
    <property type="evidence" value="ECO:0007669"/>
    <property type="project" value="InterPro"/>
</dbReference>
<gene>
    <name evidence="2" type="ORF">SBAD_LOCUS1824</name>
</gene>
<evidence type="ECO:0000313" key="3">
    <source>
        <dbReference type="Proteomes" id="UP000270296"/>
    </source>
</evidence>
<keyword evidence="1" id="KW-0732">Signal</keyword>
<dbReference type="Gene3D" id="2.40.10.10">
    <property type="entry name" value="Trypsin-like serine proteases"/>
    <property type="match status" value="1"/>
</dbReference>
<accession>A0A183IDY0</accession>
<evidence type="ECO:0000313" key="2">
    <source>
        <dbReference type="EMBL" id="VDO95601.1"/>
    </source>
</evidence>
<evidence type="ECO:0000256" key="1">
    <source>
        <dbReference type="SAM" id="SignalP"/>
    </source>
</evidence>
<dbReference type="InterPro" id="IPR018114">
    <property type="entry name" value="TRYPSIN_HIS"/>
</dbReference>
<dbReference type="GO" id="GO:0006508">
    <property type="term" value="P:proteolysis"/>
    <property type="evidence" value="ECO:0007669"/>
    <property type="project" value="InterPro"/>
</dbReference>
<sequence>MTTISTLVVVYASLLTLDWTADQVQANKLCEKYCREKPRWKSCLSRHRIINGDPSFVPWRALLETTELDNSLSYCSGSLVCISNEPVIVTASHCFSDE</sequence>
<evidence type="ECO:0000313" key="4">
    <source>
        <dbReference type="WBParaSite" id="SBAD_0000191201-mRNA-1"/>
    </source>
</evidence>
<protein>
    <submittedName>
        <fullName evidence="4">Peptidase S1 domain-containing protein</fullName>
    </submittedName>
</protein>
<reference evidence="4" key="1">
    <citation type="submission" date="2016-06" db="UniProtKB">
        <authorList>
            <consortium name="WormBaseParasite"/>
        </authorList>
    </citation>
    <scope>IDENTIFICATION</scope>
</reference>
<dbReference type="Proteomes" id="UP000270296">
    <property type="component" value="Unassembled WGS sequence"/>
</dbReference>
<dbReference type="InterPro" id="IPR043504">
    <property type="entry name" value="Peptidase_S1_PA_chymotrypsin"/>
</dbReference>
<organism evidence="4">
    <name type="scientific">Soboliphyme baturini</name>
    <dbReference type="NCBI Taxonomy" id="241478"/>
    <lineage>
        <taxon>Eukaryota</taxon>
        <taxon>Metazoa</taxon>
        <taxon>Ecdysozoa</taxon>
        <taxon>Nematoda</taxon>
        <taxon>Enoplea</taxon>
        <taxon>Dorylaimia</taxon>
        <taxon>Dioctophymatida</taxon>
        <taxon>Dioctophymatoidea</taxon>
        <taxon>Soboliphymatidae</taxon>
        <taxon>Soboliphyme</taxon>
    </lineage>
</organism>
<feature type="chain" id="PRO_5043139949" evidence="1">
    <location>
        <begin position="27"/>
        <end position="98"/>
    </location>
</feature>
<reference evidence="2 3" key="2">
    <citation type="submission" date="2018-11" db="EMBL/GenBank/DDBJ databases">
        <authorList>
            <consortium name="Pathogen Informatics"/>
        </authorList>
    </citation>
    <scope>NUCLEOTIDE SEQUENCE [LARGE SCALE GENOMIC DNA]</scope>
</reference>
<dbReference type="WBParaSite" id="SBAD_0000191201-mRNA-1">
    <property type="protein sequence ID" value="SBAD_0000191201-mRNA-1"/>
    <property type="gene ID" value="SBAD_0000191201"/>
</dbReference>
<feature type="signal peptide" evidence="1">
    <location>
        <begin position="1"/>
        <end position="26"/>
    </location>
</feature>
<name>A0A183IDY0_9BILA</name>
<dbReference type="InterPro" id="IPR009003">
    <property type="entry name" value="Peptidase_S1_PA"/>
</dbReference>
<dbReference type="EMBL" id="UZAM01006967">
    <property type="protein sequence ID" value="VDO95601.1"/>
    <property type="molecule type" value="Genomic_DNA"/>
</dbReference>
<proteinExistence type="predicted"/>
<dbReference type="AlphaFoldDB" id="A0A183IDY0"/>
<keyword evidence="3" id="KW-1185">Reference proteome</keyword>
<dbReference type="PROSITE" id="PS00134">
    <property type="entry name" value="TRYPSIN_HIS"/>
    <property type="match status" value="1"/>
</dbReference>
<dbReference type="SUPFAM" id="SSF50494">
    <property type="entry name" value="Trypsin-like serine proteases"/>
    <property type="match status" value="1"/>
</dbReference>